<name>A0AA49GQM6_9BACT</name>
<dbReference type="EMBL" id="CP120682">
    <property type="protein sequence ID" value="WKN38119.1"/>
    <property type="molecule type" value="Genomic_DNA"/>
</dbReference>
<dbReference type="PANTHER" id="PTHR48105">
    <property type="entry name" value="THIOREDOXIN REDUCTASE 1-RELATED-RELATED"/>
    <property type="match status" value="1"/>
</dbReference>
<dbReference type="InterPro" id="IPR036188">
    <property type="entry name" value="FAD/NAD-bd_sf"/>
</dbReference>
<dbReference type="GO" id="GO:0016491">
    <property type="term" value="F:oxidoreductase activity"/>
    <property type="evidence" value="ECO:0007669"/>
    <property type="project" value="UniProtKB-KW"/>
</dbReference>
<gene>
    <name evidence="3" type="ORF">K4G66_05315</name>
</gene>
<dbReference type="InterPro" id="IPR050097">
    <property type="entry name" value="Ferredoxin-NADP_redctase_2"/>
</dbReference>
<keyword evidence="2" id="KW-0560">Oxidoreductase</keyword>
<protein>
    <submittedName>
        <fullName evidence="3">YpdA family putative bacillithiol disulfide reductase</fullName>
    </submittedName>
</protein>
<dbReference type="NCBIfam" id="TIGR04018">
    <property type="entry name" value="Bthiol_YpdA"/>
    <property type="match status" value="1"/>
</dbReference>
<dbReference type="PRINTS" id="PR00469">
    <property type="entry name" value="PNDRDTASEII"/>
</dbReference>
<dbReference type="PRINTS" id="PR00368">
    <property type="entry name" value="FADPNR"/>
</dbReference>
<evidence type="ECO:0000256" key="1">
    <source>
        <dbReference type="ARBA" id="ARBA00022630"/>
    </source>
</evidence>
<sequence length="330" mass="37054">MKLYDVLIVGAGPCGLSCGIEAQQQGLNYAVLDKGSITESIRRYPIDMTFFSSADNISIGNVPFTSLNLRPSRVEALKYYRKVTDHFKLNVHIFTEVLDIKQEEGIFILATNQGEYRTKKVVLAIGYYDIPRTLGIPGEDLPHVTHYYDEPYRYTGTNAVVVGGANSAVETALDLYRNGVNVTLVHIFDSVDHTAKYWIVPDLENRLKKGEVQSYFNTEVTEITEKEIGIRNLINSEEQKIPADFVFLMIGYHPDAKFLRKVGVRLNGEMLIPEINSDTFESNVPGIYLGGSVIGGEETKKIFIENGKLHAQPIMQDIKRKLTERIVSNA</sequence>
<reference evidence="3" key="1">
    <citation type="journal article" date="2023" name="Comput. Struct. Biotechnol. J.">
        <title>Discovery of a novel marine Bacteroidetes with a rich repertoire of carbohydrate-active enzymes.</title>
        <authorList>
            <person name="Chen B."/>
            <person name="Liu G."/>
            <person name="Chen Q."/>
            <person name="Wang H."/>
            <person name="Liu L."/>
            <person name="Tang K."/>
        </authorList>
    </citation>
    <scope>NUCLEOTIDE SEQUENCE</scope>
    <source>
        <strain evidence="3">TK19036</strain>
    </source>
</reference>
<organism evidence="3">
    <name type="scientific">Roseihalotalea indica</name>
    <dbReference type="NCBI Taxonomy" id="2867963"/>
    <lineage>
        <taxon>Bacteria</taxon>
        <taxon>Pseudomonadati</taxon>
        <taxon>Bacteroidota</taxon>
        <taxon>Cytophagia</taxon>
        <taxon>Cytophagales</taxon>
        <taxon>Catalimonadaceae</taxon>
        <taxon>Roseihalotalea</taxon>
    </lineage>
</organism>
<reference evidence="3" key="2">
    <citation type="journal article" date="2024" name="Antonie Van Leeuwenhoek">
        <title>Roseihalotalea indica gen. nov., sp. nov., a halophilic Bacteroidetes from mesopelagic Southwest Indian Ocean with higher carbohydrate metabolic potential.</title>
        <authorList>
            <person name="Chen B."/>
            <person name="Zhang M."/>
            <person name="Lin D."/>
            <person name="Ye J."/>
            <person name="Tang K."/>
        </authorList>
    </citation>
    <scope>NUCLEOTIDE SEQUENCE</scope>
    <source>
        <strain evidence="3">TK19036</strain>
    </source>
</reference>
<evidence type="ECO:0000313" key="3">
    <source>
        <dbReference type="EMBL" id="WKN38119.1"/>
    </source>
</evidence>
<dbReference type="AlphaFoldDB" id="A0AA49GQM6"/>
<dbReference type="Gene3D" id="3.50.50.60">
    <property type="entry name" value="FAD/NAD(P)-binding domain"/>
    <property type="match status" value="2"/>
</dbReference>
<keyword evidence="1" id="KW-0285">Flavoprotein</keyword>
<accession>A0AA49GQM6</accession>
<dbReference type="InterPro" id="IPR023856">
    <property type="entry name" value="Bdr"/>
</dbReference>
<dbReference type="SUPFAM" id="SSF51905">
    <property type="entry name" value="FAD/NAD(P)-binding domain"/>
    <property type="match status" value="1"/>
</dbReference>
<dbReference type="Pfam" id="PF13738">
    <property type="entry name" value="Pyr_redox_3"/>
    <property type="match status" value="1"/>
</dbReference>
<proteinExistence type="predicted"/>
<evidence type="ECO:0000256" key="2">
    <source>
        <dbReference type="ARBA" id="ARBA00023002"/>
    </source>
</evidence>